<evidence type="ECO:0000259" key="9">
    <source>
        <dbReference type="PROSITE" id="PS50198"/>
    </source>
</evidence>
<organism evidence="10 11">
    <name type="scientific">Pusillimonas minor</name>
    <dbReference type="NCBI Taxonomy" id="2697024"/>
    <lineage>
        <taxon>Bacteria</taxon>
        <taxon>Pseudomonadati</taxon>
        <taxon>Pseudomonadota</taxon>
        <taxon>Betaproteobacteria</taxon>
        <taxon>Burkholderiales</taxon>
        <taxon>Alcaligenaceae</taxon>
        <taxon>Pusillimonas</taxon>
    </lineage>
</organism>
<dbReference type="InterPro" id="IPR046357">
    <property type="entry name" value="PPIase_dom_sf"/>
</dbReference>
<evidence type="ECO:0000256" key="3">
    <source>
        <dbReference type="ARBA" id="ARBA00013194"/>
    </source>
</evidence>
<dbReference type="PROSITE" id="PS50198">
    <property type="entry name" value="PPIC_PPIASE_2"/>
    <property type="match status" value="1"/>
</dbReference>
<protein>
    <recommendedName>
        <fullName evidence="3">peptidylprolyl isomerase</fullName>
        <ecNumber evidence="3">5.2.1.8</ecNumber>
    </recommendedName>
</protein>
<dbReference type="SUPFAM" id="SSF109998">
    <property type="entry name" value="Triger factor/SurA peptide-binding domain-like"/>
    <property type="match status" value="1"/>
</dbReference>
<reference evidence="10 11" key="1">
    <citation type="submission" date="2020-08" db="EMBL/GenBank/DDBJ databases">
        <title>Paraeoetvoesia sp. YC-7-48 draft genome sequence.</title>
        <authorList>
            <person name="Yao L."/>
        </authorList>
    </citation>
    <scope>NUCLEOTIDE SEQUENCE [LARGE SCALE GENOMIC DNA]</scope>
    <source>
        <strain evidence="11">YC-7-48</strain>
    </source>
</reference>
<keyword evidence="4 8" id="KW-0732">Signal</keyword>
<evidence type="ECO:0000256" key="7">
    <source>
        <dbReference type="PROSITE-ProRule" id="PRU00278"/>
    </source>
</evidence>
<dbReference type="InterPro" id="IPR050245">
    <property type="entry name" value="PrsA_foldase"/>
</dbReference>
<evidence type="ECO:0000256" key="6">
    <source>
        <dbReference type="ARBA" id="ARBA00023235"/>
    </source>
</evidence>
<evidence type="ECO:0000256" key="5">
    <source>
        <dbReference type="ARBA" id="ARBA00023110"/>
    </source>
</evidence>
<dbReference type="GO" id="GO:0003755">
    <property type="term" value="F:peptidyl-prolyl cis-trans isomerase activity"/>
    <property type="evidence" value="ECO:0007669"/>
    <property type="project" value="UniProtKB-KW"/>
</dbReference>
<dbReference type="AlphaFoldDB" id="A0A842HP65"/>
<feature type="chain" id="PRO_5032472728" description="peptidylprolyl isomerase" evidence="8">
    <location>
        <begin position="20"/>
        <end position="258"/>
    </location>
</feature>
<dbReference type="SUPFAM" id="SSF54534">
    <property type="entry name" value="FKBP-like"/>
    <property type="match status" value="1"/>
</dbReference>
<dbReference type="EMBL" id="JACJUU010000001">
    <property type="protein sequence ID" value="MBC2768705.1"/>
    <property type="molecule type" value="Genomic_DNA"/>
</dbReference>
<gene>
    <name evidence="10" type="ORF">GTU67_02100</name>
</gene>
<evidence type="ECO:0000256" key="2">
    <source>
        <dbReference type="ARBA" id="ARBA00007656"/>
    </source>
</evidence>
<evidence type="ECO:0000313" key="10">
    <source>
        <dbReference type="EMBL" id="MBC2768705.1"/>
    </source>
</evidence>
<keyword evidence="6 7" id="KW-0413">Isomerase</keyword>
<keyword evidence="11" id="KW-1185">Reference proteome</keyword>
<comment type="caution">
    <text evidence="10">The sequence shown here is derived from an EMBL/GenBank/DDBJ whole genome shotgun (WGS) entry which is preliminary data.</text>
</comment>
<accession>A0A842HP65</accession>
<feature type="signal peptide" evidence="8">
    <location>
        <begin position="1"/>
        <end position="19"/>
    </location>
</feature>
<evidence type="ECO:0000256" key="4">
    <source>
        <dbReference type="ARBA" id="ARBA00022729"/>
    </source>
</evidence>
<feature type="domain" description="PpiC" evidence="9">
    <location>
        <begin position="127"/>
        <end position="219"/>
    </location>
</feature>
<dbReference type="PANTHER" id="PTHR47245">
    <property type="entry name" value="PEPTIDYLPROLYL ISOMERASE"/>
    <property type="match status" value="1"/>
</dbReference>
<dbReference type="PROSITE" id="PS01096">
    <property type="entry name" value="PPIC_PPIASE_1"/>
    <property type="match status" value="1"/>
</dbReference>
<evidence type="ECO:0000313" key="11">
    <source>
        <dbReference type="Proteomes" id="UP000545386"/>
    </source>
</evidence>
<evidence type="ECO:0000256" key="1">
    <source>
        <dbReference type="ARBA" id="ARBA00000971"/>
    </source>
</evidence>
<dbReference type="Pfam" id="PF00639">
    <property type="entry name" value="Rotamase"/>
    <property type="match status" value="1"/>
</dbReference>
<dbReference type="PANTHER" id="PTHR47245:SF1">
    <property type="entry name" value="FOLDASE PROTEIN PRSA"/>
    <property type="match status" value="1"/>
</dbReference>
<evidence type="ECO:0000256" key="8">
    <source>
        <dbReference type="SAM" id="SignalP"/>
    </source>
</evidence>
<dbReference type="Gene3D" id="3.10.50.40">
    <property type="match status" value="1"/>
</dbReference>
<proteinExistence type="inferred from homology"/>
<name>A0A842HP65_9BURK</name>
<sequence>MKKLVMFAAACAISVPVYAQNVATVNGKPITQAQIDQFVTLLVGQGAQDTPQLREQVKQEMIGRMVAVQAAERARLDRQEDVKQELEMARQSILVRALMEDYLKQNPVTDQEIQAEYDEIKKAQADAKEYKVSHILVADEGKAKELTQKIKAKEISFEDAAKADSIDPGSAKEGGSLGWAQASNYVPEFAEAVERLKNGEMTAEPVKSQFGWHIVRVDDSRAVSFPELAEVKPQLEEMMRQEKLAQYQKDLMDQAKIQ</sequence>
<dbReference type="Proteomes" id="UP000545386">
    <property type="component" value="Unassembled WGS sequence"/>
</dbReference>
<dbReference type="InterPro" id="IPR023058">
    <property type="entry name" value="PPIase_PpiC_CS"/>
</dbReference>
<comment type="similarity">
    <text evidence="2">Belongs to the PpiC/parvulin rotamase family.</text>
</comment>
<comment type="catalytic activity">
    <reaction evidence="1">
        <text>[protein]-peptidylproline (omega=180) = [protein]-peptidylproline (omega=0)</text>
        <dbReference type="Rhea" id="RHEA:16237"/>
        <dbReference type="Rhea" id="RHEA-COMP:10747"/>
        <dbReference type="Rhea" id="RHEA-COMP:10748"/>
        <dbReference type="ChEBI" id="CHEBI:83833"/>
        <dbReference type="ChEBI" id="CHEBI:83834"/>
        <dbReference type="EC" id="5.2.1.8"/>
    </reaction>
</comment>
<dbReference type="InterPro" id="IPR027304">
    <property type="entry name" value="Trigger_fact/SurA_dom_sf"/>
</dbReference>
<dbReference type="EC" id="5.2.1.8" evidence="3"/>
<dbReference type="InterPro" id="IPR000297">
    <property type="entry name" value="PPIase_PpiC"/>
</dbReference>
<dbReference type="Gene3D" id="1.10.8.1040">
    <property type="match status" value="1"/>
</dbReference>
<dbReference type="RefSeq" id="WP_185778526.1">
    <property type="nucleotide sequence ID" value="NZ_JACJUU010000001.1"/>
</dbReference>
<keyword evidence="5 7" id="KW-0697">Rotamase</keyword>